<evidence type="ECO:0000256" key="3">
    <source>
        <dbReference type="ARBA" id="ARBA00022692"/>
    </source>
</evidence>
<dbReference type="Proteomes" id="UP000250140">
    <property type="component" value="Unassembled WGS sequence"/>
</dbReference>
<keyword evidence="4" id="KW-1133">Transmembrane helix</keyword>
<evidence type="ECO:0000259" key="7">
    <source>
        <dbReference type="PROSITE" id="PS51382"/>
    </source>
</evidence>
<dbReference type="GO" id="GO:0042144">
    <property type="term" value="P:vacuole fusion, non-autophagic"/>
    <property type="evidence" value="ECO:0007669"/>
    <property type="project" value="TreeGrafter"/>
</dbReference>
<feature type="compositionally biased region" description="Polar residues" evidence="6">
    <location>
        <begin position="298"/>
        <end position="310"/>
    </location>
</feature>
<name>A0A8E2FB82_9PEZI</name>
<feature type="non-terminal residue" evidence="8">
    <location>
        <position position="734"/>
    </location>
</feature>
<evidence type="ECO:0000256" key="5">
    <source>
        <dbReference type="ARBA" id="ARBA00023136"/>
    </source>
</evidence>
<feature type="region of interest" description="Disordered" evidence="6">
    <location>
        <begin position="588"/>
        <end position="693"/>
    </location>
</feature>
<gene>
    <name evidence="8" type="ORF">AOQ84DRAFT_281997</name>
</gene>
<dbReference type="InterPro" id="IPR018966">
    <property type="entry name" value="VTC_domain"/>
</dbReference>
<dbReference type="InterPro" id="IPR042267">
    <property type="entry name" value="VTC_sf"/>
</dbReference>
<feature type="compositionally biased region" description="Polar residues" evidence="6">
    <location>
        <begin position="588"/>
        <end position="616"/>
    </location>
</feature>
<accession>A0A8E2FB82</accession>
<feature type="region of interest" description="Disordered" evidence="6">
    <location>
        <begin position="281"/>
        <end position="319"/>
    </location>
</feature>
<dbReference type="GO" id="GO:0006799">
    <property type="term" value="P:polyphosphate biosynthetic process"/>
    <property type="evidence" value="ECO:0007669"/>
    <property type="project" value="UniProtKB-ARBA"/>
</dbReference>
<evidence type="ECO:0000256" key="6">
    <source>
        <dbReference type="SAM" id="MobiDB-lite"/>
    </source>
</evidence>
<dbReference type="PANTHER" id="PTHR46140">
    <property type="entry name" value="VACUOLAR TRANSPORTER CHAPERONE 1-RELATED"/>
    <property type="match status" value="1"/>
</dbReference>
<dbReference type="PANTHER" id="PTHR46140:SF1">
    <property type="entry name" value="VACUOLAR TRANSPORTER CHAPERONE COMPLEX SUBUNIT 4-RELATED"/>
    <property type="match status" value="1"/>
</dbReference>
<proteinExistence type="predicted"/>
<dbReference type="PROSITE" id="PS51382">
    <property type="entry name" value="SPX"/>
    <property type="match status" value="1"/>
</dbReference>
<evidence type="ECO:0000313" key="8">
    <source>
        <dbReference type="EMBL" id="OCL14007.1"/>
    </source>
</evidence>
<dbReference type="Pfam" id="PF09359">
    <property type="entry name" value="VTC"/>
    <property type="match status" value="1"/>
</dbReference>
<dbReference type="EMBL" id="KV748637">
    <property type="protein sequence ID" value="OCL14007.1"/>
    <property type="molecule type" value="Genomic_DNA"/>
</dbReference>
<dbReference type="GO" id="GO:0007034">
    <property type="term" value="P:vacuolar transport"/>
    <property type="evidence" value="ECO:0007669"/>
    <property type="project" value="TreeGrafter"/>
</dbReference>
<keyword evidence="5" id="KW-0472">Membrane</keyword>
<keyword evidence="2" id="KW-0926">Vacuole</keyword>
<dbReference type="InterPro" id="IPR051572">
    <property type="entry name" value="VTC_Complex_Subunit"/>
</dbReference>
<dbReference type="Gene3D" id="3.20.100.30">
    <property type="entry name" value="VTC, catalytic tunnel domain"/>
    <property type="match status" value="1"/>
</dbReference>
<dbReference type="GO" id="GO:0033254">
    <property type="term" value="C:vacuolar transporter chaperone complex"/>
    <property type="evidence" value="ECO:0007669"/>
    <property type="project" value="TreeGrafter"/>
</dbReference>
<dbReference type="OrthoDB" id="5588846at2759"/>
<feature type="domain" description="SPX" evidence="7">
    <location>
        <begin position="1"/>
        <end position="158"/>
    </location>
</feature>
<comment type="subcellular location">
    <subcellularLocation>
        <location evidence="1">Vacuole membrane</location>
        <topology evidence="1">Multi-pass membrane protein</topology>
    </subcellularLocation>
</comment>
<feature type="compositionally biased region" description="Low complexity" evidence="6">
    <location>
        <begin position="282"/>
        <end position="297"/>
    </location>
</feature>
<organism evidence="8 9">
    <name type="scientific">Glonium stellatum</name>
    <dbReference type="NCBI Taxonomy" id="574774"/>
    <lineage>
        <taxon>Eukaryota</taxon>
        <taxon>Fungi</taxon>
        <taxon>Dikarya</taxon>
        <taxon>Ascomycota</taxon>
        <taxon>Pezizomycotina</taxon>
        <taxon>Dothideomycetes</taxon>
        <taxon>Pleosporomycetidae</taxon>
        <taxon>Gloniales</taxon>
        <taxon>Gloniaceae</taxon>
        <taxon>Glonium</taxon>
    </lineage>
</organism>
<evidence type="ECO:0000256" key="2">
    <source>
        <dbReference type="ARBA" id="ARBA00022554"/>
    </source>
</evidence>
<reference evidence="8 9" key="1">
    <citation type="journal article" date="2016" name="Nat. Commun.">
        <title>Ectomycorrhizal ecology is imprinted in the genome of the dominant symbiotic fungus Cenococcum geophilum.</title>
        <authorList>
            <consortium name="DOE Joint Genome Institute"/>
            <person name="Peter M."/>
            <person name="Kohler A."/>
            <person name="Ohm R.A."/>
            <person name="Kuo A."/>
            <person name="Krutzmann J."/>
            <person name="Morin E."/>
            <person name="Arend M."/>
            <person name="Barry K.W."/>
            <person name="Binder M."/>
            <person name="Choi C."/>
            <person name="Clum A."/>
            <person name="Copeland A."/>
            <person name="Grisel N."/>
            <person name="Haridas S."/>
            <person name="Kipfer T."/>
            <person name="LaButti K."/>
            <person name="Lindquist E."/>
            <person name="Lipzen A."/>
            <person name="Maire R."/>
            <person name="Meier B."/>
            <person name="Mihaltcheva S."/>
            <person name="Molinier V."/>
            <person name="Murat C."/>
            <person name="Poggeler S."/>
            <person name="Quandt C.A."/>
            <person name="Sperisen C."/>
            <person name="Tritt A."/>
            <person name="Tisserant E."/>
            <person name="Crous P.W."/>
            <person name="Henrissat B."/>
            <person name="Nehls U."/>
            <person name="Egli S."/>
            <person name="Spatafora J.W."/>
            <person name="Grigoriev I.V."/>
            <person name="Martin F.M."/>
        </authorList>
    </citation>
    <scope>NUCLEOTIDE SEQUENCE [LARGE SCALE GENOMIC DNA]</scope>
    <source>
        <strain evidence="8 9">CBS 207.34</strain>
    </source>
</reference>
<keyword evidence="9" id="KW-1185">Reference proteome</keyword>
<protein>
    <recommendedName>
        <fullName evidence="7">SPX domain-containing protein</fullName>
    </recommendedName>
</protein>
<evidence type="ECO:0000256" key="1">
    <source>
        <dbReference type="ARBA" id="ARBA00004128"/>
    </source>
</evidence>
<dbReference type="GO" id="GO:0016237">
    <property type="term" value="P:microautophagy"/>
    <property type="evidence" value="ECO:0007669"/>
    <property type="project" value="TreeGrafter"/>
</dbReference>
<evidence type="ECO:0000313" key="9">
    <source>
        <dbReference type="Proteomes" id="UP000250140"/>
    </source>
</evidence>
<dbReference type="CDD" id="cd14474">
    <property type="entry name" value="SPX_YDR089W"/>
    <property type="match status" value="1"/>
</dbReference>
<dbReference type="AlphaFoldDB" id="A0A8E2FB82"/>
<dbReference type="InterPro" id="IPR004331">
    <property type="entry name" value="SPX_dom"/>
</dbReference>
<sequence length="734" mass="81484">MRLAANPDLFSTDNVDYDEIKYLIKEHTTPGSGKAVAIPGHEEIAGQDFEDLLYDELVEQHARVNLFIRSKSGEIERRLDYLHDRLAALHSRQPLDASAHIPAKRVERYAKLESNIIKTGDEIRSLARFRGAQRTAFTKLLKKYKKWTGSDGLERRFKANFLERPENFSKLDLAPLLEQYTEILQSVRAPFEAAAQTKQSQNTSSTVQTLRTSIAPEGLGSASIPARIFSAVSEGSELDFDTALSTIPLGTYGSKATYWVHPDHIVEVQVLLLQHTRLFQPTKAKSSSNSSPYATPSRRNSSGRLDSAGQSEKDDDAGLLVLDDPEQFTQKQNESTIADKEATGRLVAKAVGSARWTSGGQAAIVVGLEPQTEMTKTDNVRIAKLKRKHLDALLEPTRPFNARRLSHSSTVSENASQTVDEVSDAISNVREWLVSNQQVKPIVEIISKRTRFSGLSNGLSGGLWANLDMNIYMKKFVPGELSDAEWASKLQNHSHRFPYAVLEIRREGSQSADAIKALDSSHLVERVRGFSVEAQAVWACCKPSSMSPPSWLPTLEKDIRKIPVERSRRQRGRTGSSSAAVAFSLTSGHTTASTASITDGQTSPSTLQLGESSATSGPEFFETPPLSAFKRKPKKPYRVPQPSALDPTLLPPPALQPPEQEQEQEQGQEQERPQQKLQRYWNEYDHPEDGSDDEAYFIYIDPTASTAFPGQETLAKWAQKTKRLFRFSKTPGAA</sequence>
<evidence type="ECO:0000256" key="4">
    <source>
        <dbReference type="ARBA" id="ARBA00022989"/>
    </source>
</evidence>
<dbReference type="GO" id="GO:0000329">
    <property type="term" value="C:fungal-type vacuole membrane"/>
    <property type="evidence" value="ECO:0007669"/>
    <property type="project" value="TreeGrafter"/>
</dbReference>
<keyword evidence="3" id="KW-0812">Transmembrane</keyword>